<dbReference type="RefSeq" id="WP_062368521.1">
    <property type="nucleotide sequence ID" value="NZ_LNCD01000011.1"/>
</dbReference>
<keyword evidence="1" id="KW-0812">Transmembrane</keyword>
<feature type="transmembrane region" description="Helical" evidence="1">
    <location>
        <begin position="304"/>
        <end position="321"/>
    </location>
</feature>
<evidence type="ECO:0000313" key="3">
    <source>
        <dbReference type="Proteomes" id="UP000068164"/>
    </source>
</evidence>
<proteinExistence type="predicted"/>
<gene>
    <name evidence="2" type="ORF">AS026_28375</name>
</gene>
<feature type="transmembrane region" description="Helical" evidence="1">
    <location>
        <begin position="247"/>
        <end position="266"/>
    </location>
</feature>
<dbReference type="InterPro" id="IPR038637">
    <property type="entry name" value="NPCBM_sf"/>
</dbReference>
<keyword evidence="3" id="KW-1185">Reference proteome</keyword>
<comment type="caution">
    <text evidence="2">The sequence shown here is derived from an EMBL/GenBank/DDBJ whole genome shotgun (WGS) entry which is preliminary data.</text>
</comment>
<keyword evidence="1" id="KW-1133">Transmembrane helix</keyword>
<feature type="transmembrane region" description="Helical" evidence="1">
    <location>
        <begin position="327"/>
        <end position="345"/>
    </location>
</feature>
<evidence type="ECO:0000256" key="1">
    <source>
        <dbReference type="SAM" id="Phobius"/>
    </source>
</evidence>
<dbReference type="Proteomes" id="UP000068164">
    <property type="component" value="Unassembled WGS sequence"/>
</dbReference>
<evidence type="ECO:0000313" key="2">
    <source>
        <dbReference type="EMBL" id="KWV59568.1"/>
    </source>
</evidence>
<dbReference type="Gene3D" id="2.60.120.1060">
    <property type="entry name" value="NPCBM/NEW2 domain"/>
    <property type="match status" value="1"/>
</dbReference>
<sequence length="782" mass="84763">MRENINIISRFVAFVSTAVLIVLIFYLKFKPLHFNPIGGNLDESWQAALAYAAEKGLRFGTDIAFTGGPLSGIYTRSFQNGAPFQLAIYSLAVPIYIGVSLTHLLQKNIAPLTARVLIVALIGICPFVQKDIFLLSIPFFAAMSGVSGTGGANRAISVSGAVLAGIVSLSKFSVFPLAILCLFAADLSDLKQRRLPLHLAAMGLAFCVAFIGSGQDKSQIIPFILSSLEVSSGYSSAMSIPGRSRELAAYLGASLAFIALLFYVTLNDGRWRDVTRKLLISLIFFAFLFIGFKAGFVRHDLHSIIAWNVLTVAVLTCAATMCGRRLSFVAILLAIASIIPPYILLSNEAGRSLLTDTGALVRDANEEFSLLKIFTVAPEQWLADLQNTQTSAKARLGENSGLQKYQGTIDVVPSNQSLAIAAGSNYHPRPTIQEYTTYNSKLIARNRAFFQGEQAPDYLVFAPGSIDGRHPASAEGSLWPLFFSRYEPVDEQPQGLVLAKRTTPITNLEAETVSVEASIDREVEVPKDDAPLMMAVHVQPRLLGKIMDILYRPPGTQLTVKYDDGAIISYRLIPEMADAGFLLSPLVNTTSDYVLVSTGRTGYPALRRARSVKITMGGGHQLAYDDKIRIDFTRLDAAKLTASNKNAFIDSAIRKADSLTPLLRENVLKEPSFITIPEGVLAHAPMSLHLQVAGASKVSLAFGLRTGAWQNGGASDGACFLVKAGDQVMMNRCLNPKDVEADRPEQTVTLDIPKGVSNLTLETACGVSCGWDWAYWGGVYIE</sequence>
<feature type="transmembrane region" description="Helical" evidence="1">
    <location>
        <begin position="278"/>
        <end position="297"/>
    </location>
</feature>
<feature type="transmembrane region" description="Helical" evidence="1">
    <location>
        <begin position="7"/>
        <end position="27"/>
    </location>
</feature>
<dbReference type="OrthoDB" id="176190at2"/>
<feature type="transmembrane region" description="Helical" evidence="1">
    <location>
        <begin position="86"/>
        <end position="105"/>
    </location>
</feature>
<feature type="transmembrane region" description="Helical" evidence="1">
    <location>
        <begin position="161"/>
        <end position="183"/>
    </location>
</feature>
<dbReference type="EMBL" id="LNCD01000011">
    <property type="protein sequence ID" value="KWV59568.1"/>
    <property type="molecule type" value="Genomic_DNA"/>
</dbReference>
<organism evidence="2 3">
    <name type="scientific">Rhizobium altiplani</name>
    <dbReference type="NCBI Taxonomy" id="1864509"/>
    <lineage>
        <taxon>Bacteria</taxon>
        <taxon>Pseudomonadati</taxon>
        <taxon>Pseudomonadota</taxon>
        <taxon>Alphaproteobacteria</taxon>
        <taxon>Hyphomicrobiales</taxon>
        <taxon>Rhizobiaceae</taxon>
        <taxon>Rhizobium/Agrobacterium group</taxon>
        <taxon>Rhizobium</taxon>
    </lineage>
</organism>
<accession>A0A109K2M3</accession>
<name>A0A109K2M3_9HYPH</name>
<protein>
    <submittedName>
        <fullName evidence="2">Uncharacterized protein</fullName>
    </submittedName>
</protein>
<keyword evidence="1" id="KW-0472">Membrane</keyword>
<feature type="transmembrane region" description="Helical" evidence="1">
    <location>
        <begin position="117"/>
        <end position="141"/>
    </location>
</feature>
<dbReference type="AlphaFoldDB" id="A0A109K2M3"/>
<feature type="transmembrane region" description="Helical" evidence="1">
    <location>
        <begin position="195"/>
        <end position="214"/>
    </location>
</feature>
<reference evidence="2 3" key="1">
    <citation type="submission" date="2015-11" db="EMBL/GenBank/DDBJ databases">
        <title>Draft Genome Sequence of the Strain BR 10423 (Rhizobium sp.) isolated from nodules of Mimosa pudica.</title>
        <authorList>
            <person name="Barauna A.C."/>
            <person name="Zilli J.E."/>
            <person name="Simoes-Araujo J.L."/>
            <person name="Reis V.M."/>
            <person name="James E.K."/>
            <person name="Reis F.B.Jr."/>
            <person name="Rouws L.F."/>
            <person name="Passos S.R."/>
            <person name="Gois S.R."/>
        </authorList>
    </citation>
    <scope>NUCLEOTIDE SEQUENCE [LARGE SCALE GENOMIC DNA]</scope>
    <source>
        <strain evidence="2 3">BR10423</strain>
    </source>
</reference>